<dbReference type="AlphaFoldDB" id="A0A1I8GS72"/>
<reference evidence="5" key="1">
    <citation type="submission" date="2016-11" db="UniProtKB">
        <authorList>
            <consortium name="WormBaseParasite"/>
        </authorList>
    </citation>
    <scope>IDENTIFICATION</scope>
</reference>
<keyword evidence="1" id="KW-0175">Coiled coil</keyword>
<dbReference type="GO" id="GO:0016185">
    <property type="term" value="P:synaptic vesicle budding from presynaptic endocytic zone membrane"/>
    <property type="evidence" value="ECO:0007669"/>
    <property type="project" value="TreeGrafter"/>
</dbReference>
<dbReference type="InterPro" id="IPR001401">
    <property type="entry name" value="Dynamin_GTPase"/>
</dbReference>
<feature type="region of interest" description="Disordered" evidence="2">
    <location>
        <begin position="598"/>
        <end position="621"/>
    </location>
</feature>
<dbReference type="GO" id="GO:0008017">
    <property type="term" value="F:microtubule binding"/>
    <property type="evidence" value="ECO:0007669"/>
    <property type="project" value="TreeGrafter"/>
</dbReference>
<feature type="domain" description="Dynamin-type G" evidence="3">
    <location>
        <begin position="155"/>
        <end position="401"/>
    </location>
</feature>
<keyword evidence="4" id="KW-1185">Reference proteome</keyword>
<dbReference type="PRINTS" id="PR00195">
    <property type="entry name" value="DYNAMIN"/>
</dbReference>
<organism evidence="4 5">
    <name type="scientific">Macrostomum lignano</name>
    <dbReference type="NCBI Taxonomy" id="282301"/>
    <lineage>
        <taxon>Eukaryota</taxon>
        <taxon>Metazoa</taxon>
        <taxon>Spiralia</taxon>
        <taxon>Lophotrochozoa</taxon>
        <taxon>Platyhelminthes</taxon>
        <taxon>Rhabditophora</taxon>
        <taxon>Macrostomorpha</taxon>
        <taxon>Macrostomida</taxon>
        <taxon>Macrostomidae</taxon>
        <taxon>Macrostomum</taxon>
    </lineage>
</organism>
<dbReference type="PANTHER" id="PTHR11566">
    <property type="entry name" value="DYNAMIN"/>
    <property type="match status" value="1"/>
</dbReference>
<dbReference type="InterPro" id="IPR027417">
    <property type="entry name" value="P-loop_NTPase"/>
</dbReference>
<dbReference type="GO" id="GO:0003924">
    <property type="term" value="F:GTPase activity"/>
    <property type="evidence" value="ECO:0007669"/>
    <property type="project" value="InterPro"/>
</dbReference>
<dbReference type="InterPro" id="IPR030381">
    <property type="entry name" value="G_DYNAMIN_dom"/>
</dbReference>
<dbReference type="InterPro" id="IPR045063">
    <property type="entry name" value="Dynamin_N"/>
</dbReference>
<dbReference type="PANTHER" id="PTHR11566:SF231">
    <property type="entry name" value="INTERFERON-INDUCED GTP-BINDING PROTEIN MX"/>
    <property type="match status" value="1"/>
</dbReference>
<name>A0A1I8GS72_9PLAT</name>
<evidence type="ECO:0000259" key="3">
    <source>
        <dbReference type="PROSITE" id="PS51718"/>
    </source>
</evidence>
<dbReference type="GO" id="GO:0031623">
    <property type="term" value="P:receptor internalization"/>
    <property type="evidence" value="ECO:0007669"/>
    <property type="project" value="TreeGrafter"/>
</dbReference>
<accession>A0A1I8GS72</accession>
<dbReference type="SUPFAM" id="SSF52540">
    <property type="entry name" value="P-loop containing nucleoside triphosphate hydrolases"/>
    <property type="match status" value="1"/>
</dbReference>
<evidence type="ECO:0000256" key="1">
    <source>
        <dbReference type="SAM" id="Coils"/>
    </source>
</evidence>
<dbReference type="GO" id="GO:0098793">
    <property type="term" value="C:presynapse"/>
    <property type="evidence" value="ECO:0007669"/>
    <property type="project" value="GOC"/>
</dbReference>
<sequence>MFAQLIDNSNSAAESVTGEVGDGERLRQVHSVALNAINQQVELFEPTSTGEPVVDGGELSQVPEKALKSNSWHRLCSQEKPMQPASTVLLPVTDFMLTGIDELTELTISKVKSEAAGELAVSSSRRARKCAAVWQYILEYVLLLDAIDKLKLGSEIDLPEIVVLGDQSEGKSTVLEAIAGVKLPKGDRTCTKCLVRLRIRKKPEVQATIEFDGTSTDVHDQADFSTTLKKIMDEHFPDQQVSMRAVIDIKISGPARPNLTVMDAPGFKSDMNENDENMTALREKLDNPNVVMVVVLKAINDIEASRGFGFASRLDPEFKRTVFVLTHCDNLTDNKQKMVTDMLNERHAFAVNCYSENSAYSSEKEKKFFNEQLFWRSQPQFNLGVDALISYLAEHMFRILEPRKEEIHSRVLKLWTAEDTELKKLTAEQEYAGREFKRFIRNVNKEIEEQLTGSHRSEKNELYSACRRQWQNFGEKINKVAESVINDLKKIVKDECEDQLGRETTKLPNYFPVKIRIVKKHIIDAVKPIIDQLIGEIECVIQSHIQDIVKEQLKNREPLENFVNDKVREYLPNLRRDVSKKIEMIVSMETIVYEYKSPRDEAQKQQEGAQGGEQEEQEETGLVESVVREGAEFFASPAMKPFVKPAFDKGKQLLKAITDDPADFLQKTLRRECRSYIRFVENRLANSIPKAIITFMLNQMAEDIWDCVDDDDIDEETKKQLKAEVEEKIENLKKSTEELQNLLLKSRSSAWVKASDQRSQS</sequence>
<dbReference type="GO" id="GO:0005737">
    <property type="term" value="C:cytoplasm"/>
    <property type="evidence" value="ECO:0007669"/>
    <property type="project" value="TreeGrafter"/>
</dbReference>
<dbReference type="GO" id="GO:0005874">
    <property type="term" value="C:microtubule"/>
    <property type="evidence" value="ECO:0007669"/>
    <property type="project" value="TreeGrafter"/>
</dbReference>
<evidence type="ECO:0000313" key="5">
    <source>
        <dbReference type="WBParaSite" id="maker-uti_cns_0002824-snap-gene-0.5-mRNA-1"/>
    </source>
</evidence>
<dbReference type="GO" id="GO:0005525">
    <property type="term" value="F:GTP binding"/>
    <property type="evidence" value="ECO:0007669"/>
    <property type="project" value="InterPro"/>
</dbReference>
<evidence type="ECO:0000313" key="4">
    <source>
        <dbReference type="Proteomes" id="UP000095280"/>
    </source>
</evidence>
<dbReference type="Proteomes" id="UP000095280">
    <property type="component" value="Unplaced"/>
</dbReference>
<dbReference type="InterPro" id="IPR022812">
    <property type="entry name" value="Dynamin"/>
</dbReference>
<dbReference type="Pfam" id="PF02212">
    <property type="entry name" value="GED"/>
    <property type="match status" value="1"/>
</dbReference>
<dbReference type="SMART" id="SM00053">
    <property type="entry name" value="DYNc"/>
    <property type="match status" value="1"/>
</dbReference>
<dbReference type="PROSITE" id="PS51718">
    <property type="entry name" value="G_DYNAMIN_2"/>
    <property type="match status" value="1"/>
</dbReference>
<dbReference type="Gene3D" id="1.20.120.1240">
    <property type="entry name" value="Dynamin, middle domain"/>
    <property type="match status" value="1"/>
</dbReference>
<evidence type="ECO:0000256" key="2">
    <source>
        <dbReference type="SAM" id="MobiDB-lite"/>
    </source>
</evidence>
<dbReference type="Gene3D" id="3.40.50.300">
    <property type="entry name" value="P-loop containing nucleotide triphosphate hydrolases"/>
    <property type="match status" value="1"/>
</dbReference>
<dbReference type="Pfam" id="PF00350">
    <property type="entry name" value="Dynamin_N"/>
    <property type="match status" value="1"/>
</dbReference>
<dbReference type="WBParaSite" id="maker-uti_cns_0002824-snap-gene-0.5-mRNA-1">
    <property type="protein sequence ID" value="maker-uti_cns_0002824-snap-gene-0.5-mRNA-1"/>
    <property type="gene ID" value="maker-uti_cns_0002824-snap-gene-0.5"/>
</dbReference>
<feature type="coiled-coil region" evidence="1">
    <location>
        <begin position="715"/>
        <end position="745"/>
    </location>
</feature>
<proteinExistence type="predicted"/>
<dbReference type="InterPro" id="IPR003130">
    <property type="entry name" value="GED"/>
</dbReference>
<dbReference type="GO" id="GO:0005886">
    <property type="term" value="C:plasma membrane"/>
    <property type="evidence" value="ECO:0007669"/>
    <property type="project" value="TreeGrafter"/>
</dbReference>
<protein>
    <submittedName>
        <fullName evidence="5">Dynamin-type G domain-containing protein</fullName>
    </submittedName>
</protein>